<evidence type="ECO:0000313" key="3">
    <source>
        <dbReference type="Proteomes" id="UP000280307"/>
    </source>
</evidence>
<feature type="domain" description="PIN" evidence="1">
    <location>
        <begin position="3"/>
        <end position="127"/>
    </location>
</feature>
<gene>
    <name evidence="2" type="ORF">EI684_09940</name>
</gene>
<protein>
    <submittedName>
        <fullName evidence="2">PIN domain-containing protein</fullName>
    </submittedName>
</protein>
<name>A0A426U0N2_9CHLR</name>
<reference evidence="2 3" key="1">
    <citation type="submission" date="2018-12" db="EMBL/GenBank/DDBJ databases">
        <title>Genome Sequence of Candidatus Viridilinea halotolerans isolated from saline sulfide-rich spring.</title>
        <authorList>
            <person name="Grouzdev D.S."/>
            <person name="Burganskaya E.I."/>
            <person name="Krutkina M.S."/>
            <person name="Sukhacheva M.V."/>
            <person name="Gorlenko V.M."/>
        </authorList>
    </citation>
    <scope>NUCLEOTIDE SEQUENCE [LARGE SCALE GENOMIC DNA]</scope>
    <source>
        <strain evidence="2">Chok-6</strain>
    </source>
</reference>
<comment type="caution">
    <text evidence="2">The sequence shown here is derived from an EMBL/GenBank/DDBJ whole genome shotgun (WGS) entry which is preliminary data.</text>
</comment>
<dbReference type="AlphaFoldDB" id="A0A426U0N2"/>
<dbReference type="CDD" id="cd09874">
    <property type="entry name" value="PIN_MT3492-like"/>
    <property type="match status" value="1"/>
</dbReference>
<dbReference type="SUPFAM" id="SSF88723">
    <property type="entry name" value="PIN domain-like"/>
    <property type="match status" value="1"/>
</dbReference>
<dbReference type="InterPro" id="IPR002716">
    <property type="entry name" value="PIN_dom"/>
</dbReference>
<dbReference type="InterPro" id="IPR051619">
    <property type="entry name" value="TypeII_TA_RNase_PINc/VapC"/>
</dbReference>
<dbReference type="Proteomes" id="UP000280307">
    <property type="component" value="Unassembled WGS sequence"/>
</dbReference>
<evidence type="ECO:0000313" key="2">
    <source>
        <dbReference type="EMBL" id="RRR72657.1"/>
    </source>
</evidence>
<dbReference type="Pfam" id="PF01850">
    <property type="entry name" value="PIN"/>
    <property type="match status" value="1"/>
</dbReference>
<evidence type="ECO:0000259" key="1">
    <source>
        <dbReference type="Pfam" id="PF01850"/>
    </source>
</evidence>
<dbReference type="Gene3D" id="3.40.50.1010">
    <property type="entry name" value="5'-nuclease"/>
    <property type="match status" value="1"/>
</dbReference>
<sequence>MIVYVDTSALIKRYVLESGSSEVNALLAQAETCGTVALTLVEMASALAKATRMDWVEIGAAQAAWQDFRSHWPTFVRLKLTHPLIERASRLTWDYGLRAYDATHLATALFWQETLETPVILATYDRELWLAGQKVGMAVWPENPRLAC</sequence>
<organism evidence="2 3">
    <name type="scientific">Candidatus Viridilinea halotolerans</name>
    <dbReference type="NCBI Taxonomy" id="2491704"/>
    <lineage>
        <taxon>Bacteria</taxon>
        <taxon>Bacillati</taxon>
        <taxon>Chloroflexota</taxon>
        <taxon>Chloroflexia</taxon>
        <taxon>Chloroflexales</taxon>
        <taxon>Chloroflexineae</taxon>
        <taxon>Oscillochloridaceae</taxon>
        <taxon>Candidatus Viridilinea</taxon>
    </lineage>
</organism>
<dbReference type="PANTHER" id="PTHR35901">
    <property type="entry name" value="RIBONUCLEASE VAPC3"/>
    <property type="match status" value="1"/>
</dbReference>
<dbReference type="PANTHER" id="PTHR35901:SF1">
    <property type="entry name" value="EXONUCLEASE VAPC9"/>
    <property type="match status" value="1"/>
</dbReference>
<accession>A0A426U0N2</accession>
<dbReference type="EMBL" id="RSAS01000382">
    <property type="protein sequence ID" value="RRR72657.1"/>
    <property type="molecule type" value="Genomic_DNA"/>
</dbReference>
<dbReference type="InterPro" id="IPR029060">
    <property type="entry name" value="PIN-like_dom_sf"/>
</dbReference>
<proteinExistence type="predicted"/>